<feature type="transmembrane region" description="Helical" evidence="1">
    <location>
        <begin position="5"/>
        <end position="25"/>
    </location>
</feature>
<gene>
    <name evidence="2" type="ORF">DXT76_13085</name>
</gene>
<dbReference type="EMBL" id="QTLC01000047">
    <property type="protein sequence ID" value="RDY70380.1"/>
    <property type="molecule type" value="Genomic_DNA"/>
</dbReference>
<comment type="caution">
    <text evidence="2">The sequence shown here is derived from an EMBL/GenBank/DDBJ whole genome shotgun (WGS) entry which is preliminary data.</text>
</comment>
<keyword evidence="1" id="KW-0472">Membrane</keyword>
<reference evidence="2 3" key="1">
    <citation type="submission" date="2018-08" db="EMBL/GenBank/DDBJ databases">
        <title>Genome sequence of strict halophilic Halobacillus trueperi SS1 isolated from Lunsu, a salty water body of North West Himalayas.</title>
        <authorList>
            <person name="Gupta S."/>
            <person name="Sharma P."/>
            <person name="Dev K."/>
            <person name="Baumler D."/>
            <person name="Sourirajan A."/>
        </authorList>
    </citation>
    <scope>NUCLEOTIDE SEQUENCE [LARGE SCALE GENOMIC DNA]</scope>
    <source>
        <strain evidence="2 3">SS1</strain>
    </source>
</reference>
<keyword evidence="1" id="KW-1133">Transmembrane helix</keyword>
<evidence type="ECO:0000313" key="3">
    <source>
        <dbReference type="Proteomes" id="UP000257032"/>
    </source>
</evidence>
<proteinExistence type="predicted"/>
<name>A0A3D8VM05_9BACI</name>
<dbReference type="Proteomes" id="UP000257032">
    <property type="component" value="Unassembled WGS sequence"/>
</dbReference>
<protein>
    <submittedName>
        <fullName evidence="2">Uncharacterized protein</fullName>
    </submittedName>
</protein>
<accession>A0A3D8VM05</accession>
<organism evidence="2 3">
    <name type="scientific">Halobacillus trueperi</name>
    <dbReference type="NCBI Taxonomy" id="156205"/>
    <lineage>
        <taxon>Bacteria</taxon>
        <taxon>Bacillati</taxon>
        <taxon>Bacillota</taxon>
        <taxon>Bacilli</taxon>
        <taxon>Bacillales</taxon>
        <taxon>Bacillaceae</taxon>
        <taxon>Halobacillus</taxon>
    </lineage>
</organism>
<evidence type="ECO:0000313" key="2">
    <source>
        <dbReference type="EMBL" id="RDY70380.1"/>
    </source>
</evidence>
<sequence>MRILIWTALIICVGYVMIHQFLLQFPADEEWKYNLGILLQGLSLSYIAAFLFFIVHDYYPHFLTKKKYQPIIDRELSNLWEICNSLTYSMSKHSGVKVYYKSENFEESVAEQLRNLPVQFNKDVKEENIDSEDISSKTKHPLPPDEEFDKKDKPIIIREMGFDKWSDAIEYTTSNISLTLNKVLKMKDIVKEETVIKIFDLERSISDFRIVAKIYEESHNKTFKNGYLEQVFVKFYEGTEELKDYNKRHKDPKNFL</sequence>
<feature type="transmembrane region" description="Helical" evidence="1">
    <location>
        <begin position="37"/>
        <end position="59"/>
    </location>
</feature>
<dbReference type="AlphaFoldDB" id="A0A3D8VM05"/>
<keyword evidence="1" id="KW-0812">Transmembrane</keyword>
<evidence type="ECO:0000256" key="1">
    <source>
        <dbReference type="SAM" id="Phobius"/>
    </source>
</evidence>